<evidence type="ECO:0000313" key="3">
    <source>
        <dbReference type="Proteomes" id="UP000244727"/>
    </source>
</evidence>
<dbReference type="PANTHER" id="PTHR38138:SF1">
    <property type="entry name" value="ARCHAEAL TYPE IV PILIN N-TERMINAL DOMAIN-CONTAINING PROTEIN"/>
    <property type="match status" value="1"/>
</dbReference>
<evidence type="ECO:0000259" key="1">
    <source>
        <dbReference type="Pfam" id="PF07790"/>
    </source>
</evidence>
<evidence type="ECO:0000313" key="2">
    <source>
        <dbReference type="EMBL" id="AWB28247.1"/>
    </source>
</evidence>
<reference evidence="2 3" key="1">
    <citation type="submission" date="2018-04" db="EMBL/GenBank/DDBJ databases">
        <title>Halococcoides cellulosivorans gen. nov., sp. nov., an extremely halophilic cellulose-utilizing haloarchaeon from hypersaline lakes.</title>
        <authorList>
            <person name="Sorokin D.Y."/>
            <person name="Toshchakov S.V."/>
            <person name="Samarov N.I."/>
            <person name="Korzhenkov A."/>
            <person name="Kublanov I.V."/>
        </authorList>
    </citation>
    <scope>NUCLEOTIDE SEQUENCE [LARGE SCALE GENOMIC DNA]</scope>
    <source>
        <strain evidence="2 3">HArcel1</strain>
    </source>
</reference>
<dbReference type="PANTHER" id="PTHR38138">
    <property type="entry name" value="VNG6441H"/>
    <property type="match status" value="1"/>
</dbReference>
<keyword evidence="3" id="KW-1185">Reference proteome</keyword>
<dbReference type="NCBIfam" id="TIGR02537">
    <property type="entry name" value="arch_flag_Nterm"/>
    <property type="match status" value="1"/>
</dbReference>
<gene>
    <name evidence="2" type="ORF">HARCEL1_11315</name>
</gene>
<dbReference type="InterPro" id="IPR012859">
    <property type="entry name" value="Pilin_N_archaeal"/>
</dbReference>
<feature type="domain" description="Archaeal Type IV pilin N-terminal" evidence="1">
    <location>
        <begin position="3"/>
        <end position="76"/>
    </location>
</feature>
<dbReference type="Proteomes" id="UP000244727">
    <property type="component" value="Chromosome"/>
</dbReference>
<name>A0A2R4X383_9EURY</name>
<dbReference type="AlphaFoldDB" id="A0A2R4X383"/>
<accession>A0A2R4X383</accession>
<sequence>MDRATSPVVGSVVLIVLTVVLAGSVAAAFGSVSTPAEPRYASIDGSVDADTDQINLIHRRGDPLDVDDLDLRLSVDGEPVTHQPDVPFNGTVGFTGAPEGPFNAASADRVWRAGDRAGFELGNNTAIDAGDTVTVTISHEGYHVATVETTAT</sequence>
<dbReference type="GeneID" id="36513104"/>
<dbReference type="KEGG" id="harc:HARCEL1_11315"/>
<dbReference type="InterPro" id="IPR013373">
    <property type="entry name" value="Flagellin/pilin_N_arc"/>
</dbReference>
<dbReference type="EMBL" id="CP028858">
    <property type="protein sequence ID" value="AWB28247.1"/>
    <property type="molecule type" value="Genomic_DNA"/>
</dbReference>
<protein>
    <submittedName>
        <fullName evidence="2">Type IV pilin</fullName>
    </submittedName>
</protein>
<organism evidence="2 3">
    <name type="scientific">Halococcoides cellulosivorans</name>
    <dbReference type="NCBI Taxonomy" id="1679096"/>
    <lineage>
        <taxon>Archaea</taxon>
        <taxon>Methanobacteriati</taxon>
        <taxon>Methanobacteriota</taxon>
        <taxon>Stenosarchaea group</taxon>
        <taxon>Halobacteria</taxon>
        <taxon>Halobacteriales</taxon>
        <taxon>Haloarculaceae</taxon>
        <taxon>Halococcoides</taxon>
    </lineage>
</organism>
<dbReference type="Pfam" id="PF07790">
    <property type="entry name" value="Pilin_N"/>
    <property type="match status" value="1"/>
</dbReference>
<dbReference type="RefSeq" id="WP_108383621.1">
    <property type="nucleotide sequence ID" value="NZ_CP028858.1"/>
</dbReference>
<proteinExistence type="predicted"/>